<dbReference type="AlphaFoldDB" id="A0A9D4CD34"/>
<comment type="caution">
    <text evidence="1">The sequence shown here is derived from an EMBL/GenBank/DDBJ whole genome shotgun (WGS) entry which is preliminary data.</text>
</comment>
<dbReference type="Proteomes" id="UP000828390">
    <property type="component" value="Unassembled WGS sequence"/>
</dbReference>
<keyword evidence="2" id="KW-1185">Reference proteome</keyword>
<organism evidence="1 2">
    <name type="scientific">Dreissena polymorpha</name>
    <name type="common">Zebra mussel</name>
    <name type="synonym">Mytilus polymorpha</name>
    <dbReference type="NCBI Taxonomy" id="45954"/>
    <lineage>
        <taxon>Eukaryota</taxon>
        <taxon>Metazoa</taxon>
        <taxon>Spiralia</taxon>
        <taxon>Lophotrochozoa</taxon>
        <taxon>Mollusca</taxon>
        <taxon>Bivalvia</taxon>
        <taxon>Autobranchia</taxon>
        <taxon>Heteroconchia</taxon>
        <taxon>Euheterodonta</taxon>
        <taxon>Imparidentia</taxon>
        <taxon>Neoheterodontei</taxon>
        <taxon>Myida</taxon>
        <taxon>Dreissenoidea</taxon>
        <taxon>Dreissenidae</taxon>
        <taxon>Dreissena</taxon>
    </lineage>
</organism>
<gene>
    <name evidence="1" type="ORF">DPMN_064133</name>
</gene>
<name>A0A9D4CD34_DREPO</name>
<evidence type="ECO:0000313" key="1">
    <source>
        <dbReference type="EMBL" id="KAH3721214.1"/>
    </source>
</evidence>
<proteinExistence type="predicted"/>
<protein>
    <submittedName>
        <fullName evidence="1">Uncharacterized protein</fullName>
    </submittedName>
</protein>
<reference evidence="1" key="1">
    <citation type="journal article" date="2019" name="bioRxiv">
        <title>The Genome of the Zebra Mussel, Dreissena polymorpha: A Resource for Invasive Species Research.</title>
        <authorList>
            <person name="McCartney M.A."/>
            <person name="Auch B."/>
            <person name="Kono T."/>
            <person name="Mallez S."/>
            <person name="Zhang Y."/>
            <person name="Obille A."/>
            <person name="Becker A."/>
            <person name="Abrahante J.E."/>
            <person name="Garbe J."/>
            <person name="Badalamenti J.P."/>
            <person name="Herman A."/>
            <person name="Mangelson H."/>
            <person name="Liachko I."/>
            <person name="Sullivan S."/>
            <person name="Sone E.D."/>
            <person name="Koren S."/>
            <person name="Silverstein K.A.T."/>
            <person name="Beckman K.B."/>
            <person name="Gohl D.M."/>
        </authorList>
    </citation>
    <scope>NUCLEOTIDE SEQUENCE</scope>
    <source>
        <strain evidence="1">Duluth1</strain>
        <tissue evidence="1">Whole animal</tissue>
    </source>
</reference>
<evidence type="ECO:0000313" key="2">
    <source>
        <dbReference type="Proteomes" id="UP000828390"/>
    </source>
</evidence>
<dbReference type="EMBL" id="JAIWYP010000013">
    <property type="protein sequence ID" value="KAH3721214.1"/>
    <property type="molecule type" value="Genomic_DNA"/>
</dbReference>
<reference evidence="1" key="2">
    <citation type="submission" date="2020-11" db="EMBL/GenBank/DDBJ databases">
        <authorList>
            <person name="McCartney M.A."/>
            <person name="Auch B."/>
            <person name="Kono T."/>
            <person name="Mallez S."/>
            <person name="Becker A."/>
            <person name="Gohl D.M."/>
            <person name="Silverstein K.A.T."/>
            <person name="Koren S."/>
            <person name="Bechman K.B."/>
            <person name="Herman A."/>
            <person name="Abrahante J.E."/>
            <person name="Garbe J."/>
        </authorList>
    </citation>
    <scope>NUCLEOTIDE SEQUENCE</scope>
    <source>
        <strain evidence="1">Duluth1</strain>
        <tissue evidence="1">Whole animal</tissue>
    </source>
</reference>
<accession>A0A9D4CD34</accession>
<sequence>MSSKADDEADNTLMNMILNQRVTTCSNNVRQFCEQNTDGSQFFNFLDTMEKYVTRVQFSAAFTSVQKDIASYF</sequence>